<dbReference type="InterPro" id="IPR055129">
    <property type="entry name" value="YEATS_dom"/>
</dbReference>
<reference evidence="6 7" key="1">
    <citation type="submission" date="2015-04" db="EMBL/GenBank/DDBJ databases">
        <title>Lasius niger genome sequencing.</title>
        <authorList>
            <person name="Konorov E.A."/>
            <person name="Nikitin M.A."/>
            <person name="Kirill M.V."/>
            <person name="Chang P."/>
        </authorList>
    </citation>
    <scope>NUCLEOTIDE SEQUENCE [LARGE SCALE GENOMIC DNA]</scope>
    <source>
        <tissue evidence="6">Whole</tissue>
    </source>
</reference>
<dbReference type="GO" id="GO:0005634">
    <property type="term" value="C:nucleus"/>
    <property type="evidence" value="ECO:0007669"/>
    <property type="project" value="UniProtKB-SubCell"/>
</dbReference>
<feature type="region of interest" description="Disordered" evidence="4">
    <location>
        <begin position="951"/>
        <end position="993"/>
    </location>
</feature>
<feature type="region of interest" description="Disordered" evidence="4">
    <location>
        <begin position="153"/>
        <end position="207"/>
    </location>
</feature>
<feature type="domain" description="YEATS" evidence="5">
    <location>
        <begin position="203"/>
        <end position="345"/>
    </location>
</feature>
<dbReference type="EMBL" id="LBMM01004121">
    <property type="protein sequence ID" value="KMQ92794.1"/>
    <property type="molecule type" value="Genomic_DNA"/>
</dbReference>
<dbReference type="GO" id="GO:0006355">
    <property type="term" value="P:regulation of DNA-templated transcription"/>
    <property type="evidence" value="ECO:0007669"/>
    <property type="project" value="InterPro"/>
</dbReference>
<dbReference type="Pfam" id="PF22951">
    <property type="entry name" value="3HBD"/>
    <property type="match status" value="1"/>
</dbReference>
<evidence type="ECO:0000256" key="2">
    <source>
        <dbReference type="PROSITE-ProRule" id="PRU00376"/>
    </source>
</evidence>
<dbReference type="CDD" id="cd16907">
    <property type="entry name" value="YEATS_YEATS2_like"/>
    <property type="match status" value="1"/>
</dbReference>
<dbReference type="Gene3D" id="2.60.40.1970">
    <property type="entry name" value="YEATS domain"/>
    <property type="match status" value="1"/>
</dbReference>
<dbReference type="OrthoDB" id="1741717at2759"/>
<name>A0A0J7KRD3_LASNI</name>
<keyword evidence="1 2" id="KW-0539">Nucleus</keyword>
<keyword evidence="3" id="KW-0175">Coiled coil</keyword>
<accession>A0A0J7KRD3</accession>
<feature type="compositionally biased region" description="Basic and acidic residues" evidence="4">
    <location>
        <begin position="970"/>
        <end position="985"/>
    </location>
</feature>
<evidence type="ECO:0000259" key="5">
    <source>
        <dbReference type="PROSITE" id="PS51037"/>
    </source>
</evidence>
<dbReference type="Proteomes" id="UP000036403">
    <property type="component" value="Unassembled WGS sequence"/>
</dbReference>
<feature type="coiled-coil region" evidence="3">
    <location>
        <begin position="46"/>
        <end position="73"/>
    </location>
</feature>
<evidence type="ECO:0000256" key="4">
    <source>
        <dbReference type="SAM" id="MobiDB-lite"/>
    </source>
</evidence>
<comment type="caution">
    <text evidence="6">The sequence shown here is derived from an EMBL/GenBank/DDBJ whole genome shotgun (WGS) entry which is preliminary data.</text>
</comment>
<evidence type="ECO:0000256" key="3">
    <source>
        <dbReference type="SAM" id="Coils"/>
    </source>
</evidence>
<evidence type="ECO:0000256" key="1">
    <source>
        <dbReference type="ARBA" id="ARBA00023242"/>
    </source>
</evidence>
<evidence type="ECO:0000313" key="6">
    <source>
        <dbReference type="EMBL" id="KMQ92794.1"/>
    </source>
</evidence>
<dbReference type="PANTHER" id="PTHR23195">
    <property type="entry name" value="YEATS DOMAIN"/>
    <property type="match status" value="1"/>
</dbReference>
<protein>
    <submittedName>
        <fullName evidence="6">Yeats domain-containing protein 2</fullName>
    </submittedName>
</protein>
<dbReference type="PROSITE" id="PS51037">
    <property type="entry name" value="YEATS"/>
    <property type="match status" value="1"/>
</dbReference>
<dbReference type="Pfam" id="PF03366">
    <property type="entry name" value="YEATS"/>
    <property type="match status" value="1"/>
</dbReference>
<feature type="compositionally biased region" description="Acidic residues" evidence="4">
    <location>
        <begin position="956"/>
        <end position="968"/>
    </location>
</feature>
<sequence length="1109" mass="125583">MSAPEESLNDQDPDYVSTISDDQVQQEIYEENARNTTARKITAIVEKEFAQEIDLKEKEILQIQERLHKALKTFHLLRYVIITNFYNRKQCQIPQATETSKQTRIHPAIKSLLGKYPKSVRCTDLAVPSTSTDPRFSCNDESLASYARTAASSALKTEENADKHDAVLQGEKRKLPDEESRPRKVPRYVPPKSSVPAKAGPSRGNSHKVRKRIIVGNISKWIPPDWREDASSHKWTIYVRSDKDESANISTFVSKVRFFLHPSYRPNDIVEVTSYPFHLCRRGWGEFPVRVQLHFKNAFDKPVDIIHHLKLDRTYTGLQTLGSETLVDIWIHTAESRNFEQNNSNESVESSSNNVNIKIESSNDGCFEFTHKQSTAKSTETLRMSTSEEIRVKEEVINSEVHEQFNLSSDLMSIEKLRNVGVKVESNYATINIFSNKNKPNLDKISYCIKHDHNYVDRQYFNSNRYMEREGNITIEHFLESDCAAATNSLAIGDKEEKLHSVQITSHRFNGDIQSSSSYQSSATSNVAENDSQVNTAFQERNSQKNLSSFDANKSLQARNTKSSDTSKISEIITTKDTSMTNGFCKSSDVSLDRFNSLQKTASFSNIANSHLKPLQISIPPPNIFASSTNKRMLLLKDAKSIPVDVTNILSSKSSENSRKVIDGDVKLSIARDGNIAKLNVRIPQTVSILKKPPNAKMNARQEGTISDNKKPAVLVLKNTNNLLLNVNENVPILKIADSRDPRYNYNLAEATKGVSSTDKQQEIVPYVRSEDRTTMQRVKITLGKDRYKIQSKRELYEATLREIDAANIVDPEALIRFIVRRLPIVTRDARDSEYKFMHPYACCSEEEYFAHNVGKQRALEWYRAKTIRCFLRTKLIPSDRLWSVKEIVLWARLHGYTPSRNATGISEAVTMSDTKKLPDTTTPTAVPATCTESIALQKWLQTCQEESSHQSMDACTEDEEIDVESVEESSCRTIDRRKNGDNRNSESSTDSKLVPLELDESLLPFDNFVCDTARDIGIKIGPEEIVPGILYSAASRVMMRVVECFVEDLTRMSLAKAWERNSGNECPEVITVNDVRNALMSREEFDIFTNEGLGSIQQSSSTRESSSL</sequence>
<keyword evidence="7" id="KW-1185">Reference proteome</keyword>
<dbReference type="STRING" id="67767.A0A0J7KRD3"/>
<dbReference type="AlphaFoldDB" id="A0A0J7KRD3"/>
<proteinExistence type="predicted"/>
<dbReference type="InterPro" id="IPR038704">
    <property type="entry name" value="YEAST_sf"/>
</dbReference>
<feature type="compositionally biased region" description="Basic and acidic residues" evidence="4">
    <location>
        <begin position="156"/>
        <end position="182"/>
    </location>
</feature>
<dbReference type="InterPro" id="IPR005033">
    <property type="entry name" value="YEATS"/>
</dbReference>
<dbReference type="InterPro" id="IPR055127">
    <property type="entry name" value="YEATS2_3HBD"/>
</dbReference>
<gene>
    <name evidence="6" type="ORF">RF55_7170</name>
</gene>
<organism evidence="6 7">
    <name type="scientific">Lasius niger</name>
    <name type="common">Black garden ant</name>
    <dbReference type="NCBI Taxonomy" id="67767"/>
    <lineage>
        <taxon>Eukaryota</taxon>
        <taxon>Metazoa</taxon>
        <taxon>Ecdysozoa</taxon>
        <taxon>Arthropoda</taxon>
        <taxon>Hexapoda</taxon>
        <taxon>Insecta</taxon>
        <taxon>Pterygota</taxon>
        <taxon>Neoptera</taxon>
        <taxon>Endopterygota</taxon>
        <taxon>Hymenoptera</taxon>
        <taxon>Apocrita</taxon>
        <taxon>Aculeata</taxon>
        <taxon>Formicoidea</taxon>
        <taxon>Formicidae</taxon>
        <taxon>Formicinae</taxon>
        <taxon>Lasius</taxon>
        <taxon>Lasius</taxon>
    </lineage>
</organism>
<evidence type="ECO:0000313" key="7">
    <source>
        <dbReference type="Proteomes" id="UP000036403"/>
    </source>
</evidence>
<comment type="subcellular location">
    <subcellularLocation>
        <location evidence="2">Nucleus</location>
    </subcellularLocation>
</comment>
<feature type="region of interest" description="Disordered" evidence="4">
    <location>
        <begin position="541"/>
        <end position="566"/>
    </location>
</feature>
<dbReference type="PaxDb" id="67767-A0A0J7KRD3"/>